<organism evidence="1 2">
    <name type="scientific">Klebsiella phage vB_KleM_RaK2</name>
    <dbReference type="NCBI Taxonomy" id="1147094"/>
    <lineage>
        <taxon>Viruses</taxon>
        <taxon>Duplodnaviria</taxon>
        <taxon>Heunggongvirae</taxon>
        <taxon>Uroviricota</taxon>
        <taxon>Caudoviricetes</taxon>
        <taxon>Alcyoneusvirus</taxon>
        <taxon>Alcyoneusvirus RaK2</taxon>
    </lineage>
</organism>
<evidence type="ECO:0000313" key="1">
    <source>
        <dbReference type="EMBL" id="AFA44476.1"/>
    </source>
</evidence>
<proteinExistence type="predicted"/>
<keyword evidence="2" id="KW-1185">Reference proteome</keyword>
<protein>
    <submittedName>
        <fullName evidence="1">Uncharacterized protein</fullName>
    </submittedName>
</protein>
<sequence length="118" mass="13660">MKQYAIKYKPNGKIISLYNTKEAALERCKFIGGDSNVFGVFEVFVYFDRYDSSYEWIGVVLKSNNTVLNIFADTGEISNSCQYLIKNKHCYTKKVQIRTNGKEIKAPKVKKDEFSFED</sequence>
<dbReference type="EMBL" id="JQ513383">
    <property type="protein sequence ID" value="AFA44476.1"/>
    <property type="molecule type" value="Genomic_DNA"/>
</dbReference>
<reference evidence="1 2" key="1">
    <citation type="journal article" date="2012" name="J. Virol.">
        <title>Genome of Klebsiella sp.-Infecting Bacteriophage vB_KleM_RaK2.</title>
        <authorList>
            <person name="Simoliunas E."/>
            <person name="Kaliniene L."/>
            <person name="Truncaite L."/>
            <person name="Klausa V."/>
            <person name="Zajanckauskaite A."/>
            <person name="Meskys R."/>
        </authorList>
    </citation>
    <scope>NUCLEOTIDE SEQUENCE [LARGE SCALE GENOMIC DNA]</scope>
</reference>
<name>H6X410_9CAUD</name>
<dbReference type="Proteomes" id="UP000007524">
    <property type="component" value="Segment"/>
</dbReference>
<dbReference type="GeneID" id="14012791"/>
<dbReference type="RefSeq" id="YP_007007358.1">
    <property type="nucleotide sequence ID" value="NC_019526.1"/>
</dbReference>
<evidence type="ECO:0000313" key="2">
    <source>
        <dbReference type="Proteomes" id="UP000007524"/>
    </source>
</evidence>
<gene>
    <name evidence="1" type="ORF">RaK2_00203</name>
</gene>
<accession>H6X410</accession>
<dbReference type="KEGG" id="vg:14012791"/>